<protein>
    <recommendedName>
        <fullName evidence="1">CD-NTase-associated protein 12/Pycsar effector protein TIR domain-containing protein</fullName>
    </recommendedName>
</protein>
<gene>
    <name evidence="2" type="ORF">B5K06_11890</name>
</gene>
<dbReference type="InterPro" id="IPR019302">
    <property type="entry name" value="CAP12/PCTIR_TIR_dom"/>
</dbReference>
<evidence type="ECO:0000259" key="1">
    <source>
        <dbReference type="Pfam" id="PF10137"/>
    </source>
</evidence>
<dbReference type="OrthoDB" id="5497289at2"/>
<dbReference type="AlphaFoldDB" id="A0A370KRL3"/>
<comment type="caution">
    <text evidence="2">The sequence shown here is derived from an EMBL/GenBank/DDBJ whole genome shotgun (WGS) entry which is preliminary data.</text>
</comment>
<organism evidence="2 3">
    <name type="scientific">Rhizobium grahamii</name>
    <dbReference type="NCBI Taxonomy" id="1120045"/>
    <lineage>
        <taxon>Bacteria</taxon>
        <taxon>Pseudomonadati</taxon>
        <taxon>Pseudomonadota</taxon>
        <taxon>Alphaproteobacteria</taxon>
        <taxon>Hyphomicrobiales</taxon>
        <taxon>Rhizobiaceae</taxon>
        <taxon>Rhizobium/Agrobacterium group</taxon>
        <taxon>Rhizobium</taxon>
    </lineage>
</organism>
<dbReference type="RefSeq" id="WP_114713053.1">
    <property type="nucleotide sequence ID" value="NZ_KZ857259.1"/>
</dbReference>
<evidence type="ECO:0000313" key="3">
    <source>
        <dbReference type="Proteomes" id="UP000254939"/>
    </source>
</evidence>
<name>A0A370KRL3_9HYPH</name>
<proteinExistence type="predicted"/>
<dbReference type="Pfam" id="PF10137">
    <property type="entry name" value="CAP12-PCTIR_TIR"/>
    <property type="match status" value="1"/>
</dbReference>
<feature type="domain" description="CD-NTase-associated protein 12/Pycsar effector protein TIR" evidence="1">
    <location>
        <begin position="146"/>
        <end position="259"/>
    </location>
</feature>
<reference evidence="2 3" key="1">
    <citation type="submission" date="2017-03" db="EMBL/GenBank/DDBJ databases">
        <title>Genome analysis of Rhizobial strains effectives or ineffectives for nitrogen fixation isolated from bean seeds.</title>
        <authorList>
            <person name="Peralta H."/>
            <person name="Aguilar-Vera A."/>
            <person name="Mora Y."/>
            <person name="Vargas-Lagunas C."/>
            <person name="Girard L."/>
            <person name="Mora J."/>
        </authorList>
    </citation>
    <scope>NUCLEOTIDE SEQUENCE [LARGE SCALE GENOMIC DNA]</scope>
    <source>
        <strain evidence="2 3">CCGM3</strain>
    </source>
</reference>
<sequence>MAKRVTETTPQKAVLTVSQMERGIHRLQRRLEDVKAFDPNTLDREDPSSTVRPLSNSIETALAETFDHGTIEYNRFRSASRFEWPLNYINPTPHHQKVAAVAEDRLRSIQLLESAISLLQERLEEEGPASKVMGTPSRPDRKASKRIFIVHGHDNEPKEAVARFLEGLGYQPVILHEQANKGRTIIQKFREESADVGFAVVLMSPDDAMPDGQARARQNVILELGFFLGVLGPDRVAAVVKGTVERPSDFDGVVYIPFDAGWKLAIAKELQAVGYDVDWNIVMRA</sequence>
<accession>A0A370KRL3</accession>
<dbReference type="GO" id="GO:0050135">
    <property type="term" value="F:NADP+ nucleosidase activity"/>
    <property type="evidence" value="ECO:0007669"/>
    <property type="project" value="InterPro"/>
</dbReference>
<evidence type="ECO:0000313" key="2">
    <source>
        <dbReference type="EMBL" id="RDJ12428.1"/>
    </source>
</evidence>
<dbReference type="Proteomes" id="UP000254939">
    <property type="component" value="Unassembled WGS sequence"/>
</dbReference>
<dbReference type="EMBL" id="NAAC01000011">
    <property type="protein sequence ID" value="RDJ12428.1"/>
    <property type="molecule type" value="Genomic_DNA"/>
</dbReference>